<proteinExistence type="predicted"/>
<keyword evidence="4 6" id="KW-0472">Membrane</keyword>
<comment type="caution">
    <text evidence="7">The sequence shown here is derived from an EMBL/GenBank/DDBJ whole genome shotgun (WGS) entry which is preliminary data.</text>
</comment>
<evidence type="ECO:0000256" key="5">
    <source>
        <dbReference type="SAM" id="MobiDB-lite"/>
    </source>
</evidence>
<evidence type="ECO:0000256" key="1">
    <source>
        <dbReference type="ARBA" id="ARBA00004141"/>
    </source>
</evidence>
<dbReference type="Proteomes" id="UP000717515">
    <property type="component" value="Unassembled WGS sequence"/>
</dbReference>
<evidence type="ECO:0000313" key="7">
    <source>
        <dbReference type="EMBL" id="KAG9322094.1"/>
    </source>
</evidence>
<dbReference type="EMBL" id="JAIFTL010000166">
    <property type="protein sequence ID" value="KAG9322094.1"/>
    <property type="molecule type" value="Genomic_DNA"/>
</dbReference>
<feature type="transmembrane region" description="Helical" evidence="6">
    <location>
        <begin position="94"/>
        <end position="115"/>
    </location>
</feature>
<name>A0A9P8A472_MORAP</name>
<dbReference type="AlphaFoldDB" id="A0A9P8A472"/>
<evidence type="ECO:0000256" key="3">
    <source>
        <dbReference type="ARBA" id="ARBA00022989"/>
    </source>
</evidence>
<feature type="compositionally biased region" description="Gly residues" evidence="5">
    <location>
        <begin position="171"/>
        <end position="180"/>
    </location>
</feature>
<keyword evidence="2 6" id="KW-0812">Transmembrane</keyword>
<evidence type="ECO:0000256" key="6">
    <source>
        <dbReference type="SAM" id="Phobius"/>
    </source>
</evidence>
<dbReference type="GO" id="GO:0016020">
    <property type="term" value="C:membrane"/>
    <property type="evidence" value="ECO:0007669"/>
    <property type="project" value="UniProtKB-SubCell"/>
</dbReference>
<gene>
    <name evidence="7" type="ORF">KVV02_005578</name>
</gene>
<feature type="region of interest" description="Disordered" evidence="5">
    <location>
        <begin position="164"/>
        <end position="202"/>
    </location>
</feature>
<protein>
    <submittedName>
        <fullName evidence="7">Uncharacterized protein</fullName>
    </submittedName>
</protein>
<feature type="region of interest" description="Disordered" evidence="5">
    <location>
        <begin position="11"/>
        <end position="50"/>
    </location>
</feature>
<accession>A0A9P8A472</accession>
<dbReference type="Pfam" id="PF00335">
    <property type="entry name" value="Tetraspanin"/>
    <property type="match status" value="1"/>
</dbReference>
<feature type="transmembrane region" description="Helical" evidence="6">
    <location>
        <begin position="322"/>
        <end position="346"/>
    </location>
</feature>
<evidence type="ECO:0000256" key="2">
    <source>
        <dbReference type="ARBA" id="ARBA00022692"/>
    </source>
</evidence>
<feature type="transmembrane region" description="Helical" evidence="6">
    <location>
        <begin position="135"/>
        <end position="156"/>
    </location>
</feature>
<evidence type="ECO:0000313" key="8">
    <source>
        <dbReference type="Proteomes" id="UP000717515"/>
    </source>
</evidence>
<dbReference type="InterPro" id="IPR018499">
    <property type="entry name" value="Tetraspanin/Peripherin"/>
</dbReference>
<reference evidence="7" key="1">
    <citation type="submission" date="2021-07" db="EMBL/GenBank/DDBJ databases">
        <title>Draft genome of Mortierella alpina, strain LL118, isolated from an aspen leaf litter sample.</title>
        <authorList>
            <person name="Yang S."/>
            <person name="Vinatzer B.A."/>
        </authorList>
    </citation>
    <scope>NUCLEOTIDE SEQUENCE</scope>
    <source>
        <strain evidence="7">LL118</strain>
    </source>
</reference>
<sequence>MDSSLVRVNGAVSPNISGGDNNNGSAHHDNYNQSRQSRTHPTHQESFRRDPQSLLAQVQRSVASFQIWAAKVLRASEDSSTVNWVQNARVARTFAMIINGLLAVFSLVLIGVEMVEMVVREPLLDYLLPESEISLIVAGFTVAACAFGFAVAYNLLVEDTTCRSDSENGNDSGGNGGGIGPRTPIPPRSTNDVLAENSSSPSVVQQTMHPRLMFTRTSTYLLTGNAVVLLMLCIAFMTTIVQRSGHLSQMNKELNNAWTDGFRHRTKLISDFELRHHCCGFNSPKERAIPEKCSENEAYGFQVPCVDDLAKDFGRWQKGIQYLLLTQLAMLLPLLALIFTLSAIGIRKLQEWKQQGLASSEAQAEVQAEATATVPVMGGRVGAQYERPLLEDVAPHHERTPLLVNTGAESVRLTHDQPSLI</sequence>
<organism evidence="7 8">
    <name type="scientific">Mortierella alpina</name>
    <name type="common">Oleaginous fungus</name>
    <name type="synonym">Mortierella renispora</name>
    <dbReference type="NCBI Taxonomy" id="64518"/>
    <lineage>
        <taxon>Eukaryota</taxon>
        <taxon>Fungi</taxon>
        <taxon>Fungi incertae sedis</taxon>
        <taxon>Mucoromycota</taxon>
        <taxon>Mortierellomycotina</taxon>
        <taxon>Mortierellomycetes</taxon>
        <taxon>Mortierellales</taxon>
        <taxon>Mortierellaceae</taxon>
        <taxon>Mortierella</taxon>
    </lineage>
</organism>
<comment type="subcellular location">
    <subcellularLocation>
        <location evidence="1">Membrane</location>
        <topology evidence="1">Multi-pass membrane protein</topology>
    </subcellularLocation>
</comment>
<feature type="transmembrane region" description="Helical" evidence="6">
    <location>
        <begin position="220"/>
        <end position="241"/>
    </location>
</feature>
<feature type="compositionally biased region" description="Polar residues" evidence="5">
    <location>
        <begin position="12"/>
        <end position="36"/>
    </location>
</feature>
<keyword evidence="3 6" id="KW-1133">Transmembrane helix</keyword>
<evidence type="ECO:0000256" key="4">
    <source>
        <dbReference type="ARBA" id="ARBA00023136"/>
    </source>
</evidence>